<dbReference type="AlphaFoldDB" id="A0A016VBN8"/>
<name>A0A016VBN8_9BILA</name>
<protein>
    <submittedName>
        <fullName evidence="1">Uncharacterized protein</fullName>
    </submittedName>
</protein>
<accession>A0A016VBN8</accession>
<evidence type="ECO:0000313" key="2">
    <source>
        <dbReference type="Proteomes" id="UP000024635"/>
    </source>
</evidence>
<comment type="caution">
    <text evidence="1">The sequence shown here is derived from an EMBL/GenBank/DDBJ whole genome shotgun (WGS) entry which is preliminary data.</text>
</comment>
<dbReference type="EMBL" id="JARK01001348">
    <property type="protein sequence ID" value="EYC25039.1"/>
    <property type="molecule type" value="Genomic_DNA"/>
</dbReference>
<keyword evidence="2" id="KW-1185">Reference proteome</keyword>
<organism evidence="1 2">
    <name type="scientific">Ancylostoma ceylanicum</name>
    <dbReference type="NCBI Taxonomy" id="53326"/>
    <lineage>
        <taxon>Eukaryota</taxon>
        <taxon>Metazoa</taxon>
        <taxon>Ecdysozoa</taxon>
        <taxon>Nematoda</taxon>
        <taxon>Chromadorea</taxon>
        <taxon>Rhabditida</taxon>
        <taxon>Rhabditina</taxon>
        <taxon>Rhabditomorpha</taxon>
        <taxon>Strongyloidea</taxon>
        <taxon>Ancylostomatidae</taxon>
        <taxon>Ancylostomatinae</taxon>
        <taxon>Ancylostoma</taxon>
    </lineage>
</organism>
<proteinExistence type="predicted"/>
<reference evidence="2" key="1">
    <citation type="journal article" date="2015" name="Nat. Genet.">
        <title>The genome and transcriptome of the zoonotic hookworm Ancylostoma ceylanicum identify infection-specific gene families.</title>
        <authorList>
            <person name="Schwarz E.M."/>
            <person name="Hu Y."/>
            <person name="Antoshechkin I."/>
            <person name="Miller M.M."/>
            <person name="Sternberg P.W."/>
            <person name="Aroian R.V."/>
        </authorList>
    </citation>
    <scope>NUCLEOTIDE SEQUENCE</scope>
    <source>
        <strain evidence="2">HY135</strain>
    </source>
</reference>
<evidence type="ECO:0000313" key="1">
    <source>
        <dbReference type="EMBL" id="EYC25039.1"/>
    </source>
</evidence>
<sequence length="76" mass="9144">MSHFVLALEIEVYQDDSSEQELLVDSRIRTKDRVLFIQQCLYKYYEIPDHLREGTGRKAKESMNGRVRRLRKTIRD</sequence>
<dbReference type="Proteomes" id="UP000024635">
    <property type="component" value="Unassembled WGS sequence"/>
</dbReference>
<gene>
    <name evidence="1" type="primary">Acey_s0012.g1663</name>
    <name evidence="1" type="ORF">Y032_0012g1663</name>
</gene>
<dbReference type="OrthoDB" id="5870941at2759"/>